<dbReference type="Pfam" id="PF03721">
    <property type="entry name" value="UDPG_MGDP_dh_N"/>
    <property type="match status" value="1"/>
</dbReference>
<accession>A0A931SCB6</accession>
<evidence type="ECO:0000256" key="2">
    <source>
        <dbReference type="ARBA" id="ARBA00023002"/>
    </source>
</evidence>
<dbReference type="InterPro" id="IPR014026">
    <property type="entry name" value="UDP-Glc/GDP-Man_DH_dimer"/>
</dbReference>
<dbReference type="NCBIfam" id="TIGR03026">
    <property type="entry name" value="NDP-sugDHase"/>
    <property type="match status" value="1"/>
</dbReference>
<dbReference type="InterPro" id="IPR028359">
    <property type="entry name" value="UDP_ManNAc/GlcNAc_DH"/>
</dbReference>
<evidence type="ECO:0000256" key="3">
    <source>
        <dbReference type="ARBA" id="ARBA00023027"/>
    </source>
</evidence>
<dbReference type="PANTHER" id="PTHR43491:SF2">
    <property type="entry name" value="UDP-N-ACETYL-D-MANNOSAMINE DEHYDROGENASE"/>
    <property type="match status" value="1"/>
</dbReference>
<gene>
    <name evidence="5" type="ORF">HYT40_04160</name>
</gene>
<proteinExistence type="inferred from homology"/>
<sequence>MPESITINHRRIAVVGLGYVGLPLALLADRKGYRVIGLDVNEEKINLLKKRIPPFADEEISKHIKNASLEATSDFSKIKEASTIVICVPTPVYENNLPNLEPIENACNNIAPHLQKGHLVILESTVNPGVSENVVLPILEKGSGLKGGKDFHLAHCPERIDPGNKKWNVENIPRVVGGLGDIGLEKAVAFYRSILSAEVKPMGSLKEAEAVKVVENSFRDINIAFVNELAMSFSRLGIDVKNVLDGAATKPFGFMPFYPGCGVGGHCIPVDPYYLIEYAAKNGFSHDFPKLARRINRHMPEFTAEQAVRGLEEKGIKINGAKIAVLGLAYKPEIGDCRESPSFEIIKQLQKCGADVASFDPFVPDRSSAKTLGEAVKGAAAVVIA</sequence>
<keyword evidence="3" id="KW-0520">NAD</keyword>
<dbReference type="Pfam" id="PF03720">
    <property type="entry name" value="UDPG_MGDP_dh_C"/>
    <property type="match status" value="1"/>
</dbReference>
<dbReference type="Gene3D" id="3.40.50.720">
    <property type="entry name" value="NAD(P)-binding Rossmann-like Domain"/>
    <property type="match status" value="2"/>
</dbReference>
<dbReference type="InterPro" id="IPR008927">
    <property type="entry name" value="6-PGluconate_DH-like_C_sf"/>
</dbReference>
<keyword evidence="2" id="KW-0560">Oxidoreductase</keyword>
<dbReference type="InterPro" id="IPR014027">
    <property type="entry name" value="UDP-Glc/GDP-Man_DH_C"/>
</dbReference>
<dbReference type="InterPro" id="IPR017476">
    <property type="entry name" value="UDP-Glc/GDP-Man"/>
</dbReference>
<protein>
    <submittedName>
        <fullName evidence="5">Nucleotide sugar dehydrogenase</fullName>
    </submittedName>
</protein>
<evidence type="ECO:0000256" key="1">
    <source>
        <dbReference type="ARBA" id="ARBA00006601"/>
    </source>
</evidence>
<organism evidence="5 6">
    <name type="scientific">Candidatus Sungiibacteriota bacterium</name>
    <dbReference type="NCBI Taxonomy" id="2750080"/>
    <lineage>
        <taxon>Bacteria</taxon>
        <taxon>Candidatus Sungiibacteriota</taxon>
    </lineage>
</organism>
<dbReference type="GO" id="GO:0016616">
    <property type="term" value="F:oxidoreductase activity, acting on the CH-OH group of donors, NAD or NADP as acceptor"/>
    <property type="evidence" value="ECO:0007669"/>
    <property type="project" value="InterPro"/>
</dbReference>
<name>A0A931SCB6_9BACT</name>
<comment type="similarity">
    <text evidence="1">Belongs to the UDP-glucose/GDP-mannose dehydrogenase family.</text>
</comment>
<feature type="non-terminal residue" evidence="5">
    <location>
        <position position="385"/>
    </location>
</feature>
<reference evidence="5" key="1">
    <citation type="submission" date="2020-07" db="EMBL/GenBank/DDBJ databases">
        <title>Huge and variable diversity of episymbiotic CPR bacteria and DPANN archaea in groundwater ecosystems.</title>
        <authorList>
            <person name="He C.Y."/>
            <person name="Keren R."/>
            <person name="Whittaker M."/>
            <person name="Farag I.F."/>
            <person name="Doudna J."/>
            <person name="Cate J.H.D."/>
            <person name="Banfield J.F."/>
        </authorList>
    </citation>
    <scope>NUCLEOTIDE SEQUENCE</scope>
    <source>
        <strain evidence="5">NC_groundwater_193_Ag_S-0.1um_51_7</strain>
    </source>
</reference>
<evidence type="ECO:0000313" key="6">
    <source>
        <dbReference type="Proteomes" id="UP000724148"/>
    </source>
</evidence>
<dbReference type="SMART" id="SM00984">
    <property type="entry name" value="UDPG_MGDP_dh_C"/>
    <property type="match status" value="1"/>
</dbReference>
<dbReference type="InterPro" id="IPR036291">
    <property type="entry name" value="NAD(P)-bd_dom_sf"/>
</dbReference>
<dbReference type="GO" id="GO:0016628">
    <property type="term" value="F:oxidoreductase activity, acting on the CH-CH group of donors, NAD or NADP as acceptor"/>
    <property type="evidence" value="ECO:0007669"/>
    <property type="project" value="InterPro"/>
</dbReference>
<dbReference type="InterPro" id="IPR036220">
    <property type="entry name" value="UDP-Glc/GDP-Man_DH_C_sf"/>
</dbReference>
<dbReference type="InterPro" id="IPR001732">
    <property type="entry name" value="UDP-Glc/GDP-Man_DH_N"/>
</dbReference>
<dbReference type="Proteomes" id="UP000724148">
    <property type="component" value="Unassembled WGS sequence"/>
</dbReference>
<dbReference type="SUPFAM" id="SSF51735">
    <property type="entry name" value="NAD(P)-binding Rossmann-fold domains"/>
    <property type="match status" value="1"/>
</dbReference>
<dbReference type="SUPFAM" id="SSF48179">
    <property type="entry name" value="6-phosphogluconate dehydrogenase C-terminal domain-like"/>
    <property type="match status" value="1"/>
</dbReference>
<dbReference type="GO" id="GO:0051287">
    <property type="term" value="F:NAD binding"/>
    <property type="evidence" value="ECO:0007669"/>
    <property type="project" value="InterPro"/>
</dbReference>
<comment type="caution">
    <text evidence="5">The sequence shown here is derived from an EMBL/GenBank/DDBJ whole genome shotgun (WGS) entry which is preliminary data.</text>
</comment>
<evidence type="ECO:0000313" key="5">
    <source>
        <dbReference type="EMBL" id="MBI2097305.1"/>
    </source>
</evidence>
<dbReference type="PIRSF" id="PIRSF500136">
    <property type="entry name" value="UDP_ManNAc_DH"/>
    <property type="match status" value="1"/>
</dbReference>
<dbReference type="PANTHER" id="PTHR43491">
    <property type="entry name" value="UDP-N-ACETYL-D-MANNOSAMINE DEHYDROGENASE"/>
    <property type="match status" value="1"/>
</dbReference>
<dbReference type="AlphaFoldDB" id="A0A931SCB6"/>
<dbReference type="EMBL" id="JACOZA010000106">
    <property type="protein sequence ID" value="MBI2097305.1"/>
    <property type="molecule type" value="Genomic_DNA"/>
</dbReference>
<feature type="domain" description="UDP-glucose/GDP-mannose dehydrogenase C-terminal" evidence="4">
    <location>
        <begin position="324"/>
        <end position="385"/>
    </location>
</feature>
<dbReference type="GO" id="GO:0000271">
    <property type="term" value="P:polysaccharide biosynthetic process"/>
    <property type="evidence" value="ECO:0007669"/>
    <property type="project" value="InterPro"/>
</dbReference>
<dbReference type="PIRSF" id="PIRSF000124">
    <property type="entry name" value="UDPglc_GDPman_dh"/>
    <property type="match status" value="1"/>
</dbReference>
<dbReference type="Pfam" id="PF00984">
    <property type="entry name" value="UDPG_MGDP_dh"/>
    <property type="match status" value="1"/>
</dbReference>
<evidence type="ECO:0000259" key="4">
    <source>
        <dbReference type="SMART" id="SM00984"/>
    </source>
</evidence>
<dbReference type="SUPFAM" id="SSF52413">
    <property type="entry name" value="UDP-glucose/GDP-mannose dehydrogenase C-terminal domain"/>
    <property type="match status" value="1"/>
</dbReference>